<sequence length="70" mass="7949">MPHPLPLPIFTDGPITDAHAEAVRHWQSLVDRGLIGKRTETPPDVAANLAATDRLFREIARDRQRLQRGW</sequence>
<dbReference type="RefSeq" id="WP_088367947.1">
    <property type="nucleotide sequence ID" value="NZ_NBBI01000005.1"/>
</dbReference>
<evidence type="ECO:0000313" key="2">
    <source>
        <dbReference type="Proteomes" id="UP000197290"/>
    </source>
</evidence>
<keyword evidence="2" id="KW-1185">Reference proteome</keyword>
<dbReference type="EMBL" id="NBBI01000005">
    <property type="protein sequence ID" value="OWK28788.1"/>
    <property type="molecule type" value="Genomic_DNA"/>
</dbReference>
<gene>
    <name evidence="1" type="ORF">SPDO_26230</name>
</gene>
<name>A0A245ZGD0_9SPHN</name>
<reference evidence="1 2" key="1">
    <citation type="submission" date="2017-03" db="EMBL/GenBank/DDBJ databases">
        <title>Genome sequence of Sphingomonas dokdonensis DSM 21029.</title>
        <authorList>
            <person name="Poehlein A."/>
            <person name="Wuebbeler J.H."/>
            <person name="Steinbuechel A."/>
            <person name="Daniel R."/>
        </authorList>
    </citation>
    <scope>NUCLEOTIDE SEQUENCE [LARGE SCALE GENOMIC DNA]</scope>
    <source>
        <strain evidence="1 2">DSM 21029</strain>
    </source>
</reference>
<dbReference type="Proteomes" id="UP000197290">
    <property type="component" value="Unassembled WGS sequence"/>
</dbReference>
<dbReference type="OrthoDB" id="7583580at2"/>
<accession>A0A245ZGD0</accession>
<protein>
    <submittedName>
        <fullName evidence="1">Uncharacterized protein</fullName>
    </submittedName>
</protein>
<dbReference type="AlphaFoldDB" id="A0A245ZGD0"/>
<comment type="caution">
    <text evidence="1">The sequence shown here is derived from an EMBL/GenBank/DDBJ whole genome shotgun (WGS) entry which is preliminary data.</text>
</comment>
<proteinExistence type="predicted"/>
<organism evidence="1 2">
    <name type="scientific">Sphingomonas dokdonensis</name>
    <dbReference type="NCBI Taxonomy" id="344880"/>
    <lineage>
        <taxon>Bacteria</taxon>
        <taxon>Pseudomonadati</taxon>
        <taxon>Pseudomonadota</taxon>
        <taxon>Alphaproteobacteria</taxon>
        <taxon>Sphingomonadales</taxon>
        <taxon>Sphingomonadaceae</taxon>
        <taxon>Sphingomonas</taxon>
    </lineage>
</organism>
<evidence type="ECO:0000313" key="1">
    <source>
        <dbReference type="EMBL" id="OWK28788.1"/>
    </source>
</evidence>